<dbReference type="EMBL" id="VBWP01000005">
    <property type="protein sequence ID" value="TLG73870.1"/>
    <property type="molecule type" value="Genomic_DNA"/>
</dbReference>
<evidence type="ECO:0000313" key="1">
    <source>
        <dbReference type="EMBL" id="TLG73870.1"/>
    </source>
</evidence>
<sequence>MKLMAIKREYGFHLTTFYGWLRDEELIIKTERGYEVGNMAPEGMETLESERIDEFGERRVVTQVTVAERLVPELVEKYLKSGLPRLYSNKKDKSEERFVLIERQISILATQLKIMSETIRQISELSGIEFR</sequence>
<gene>
    <name evidence="1" type="ORF">FEZ08_06990</name>
</gene>
<dbReference type="Proteomes" id="UP000306912">
    <property type="component" value="Unassembled WGS sequence"/>
</dbReference>
<keyword evidence="2" id="KW-1185">Reference proteome</keyword>
<proteinExistence type="predicted"/>
<organism evidence="1 2">
    <name type="scientific">Culicoidibacter larvae</name>
    <dbReference type="NCBI Taxonomy" id="2579976"/>
    <lineage>
        <taxon>Bacteria</taxon>
        <taxon>Bacillati</taxon>
        <taxon>Bacillota</taxon>
        <taxon>Culicoidibacteria</taxon>
        <taxon>Culicoidibacterales</taxon>
        <taxon>Culicoidibacteraceae</taxon>
        <taxon>Culicoidibacter</taxon>
    </lineage>
</organism>
<dbReference type="RefSeq" id="WP_138191008.1">
    <property type="nucleotide sequence ID" value="NZ_VBWP01000005.1"/>
</dbReference>
<comment type="caution">
    <text evidence="1">The sequence shown here is derived from an EMBL/GenBank/DDBJ whole genome shotgun (WGS) entry which is preliminary data.</text>
</comment>
<reference evidence="1 2" key="1">
    <citation type="submission" date="2019-05" db="EMBL/GenBank/DDBJ databases">
        <title>Culicoidintestinum kansasii gen. nov., sp. nov. from the gastrointestinal tract of the biting midge, Culicoides sonorensis.</title>
        <authorList>
            <person name="Neupane S."/>
            <person name="Ghosh A."/>
            <person name="Gunther S."/>
            <person name="Martin K."/>
            <person name="Zurek L."/>
        </authorList>
    </citation>
    <scope>NUCLEOTIDE SEQUENCE [LARGE SCALE GENOMIC DNA]</scope>
    <source>
        <strain evidence="1 2">CS-1</strain>
    </source>
</reference>
<name>A0A5R8QC52_9FIRM</name>
<evidence type="ECO:0000313" key="2">
    <source>
        <dbReference type="Proteomes" id="UP000306912"/>
    </source>
</evidence>
<dbReference type="AlphaFoldDB" id="A0A5R8QC52"/>
<accession>A0A5R8QC52</accession>
<dbReference type="OrthoDB" id="2186991at2"/>
<protein>
    <submittedName>
        <fullName evidence="1">Uncharacterized protein</fullName>
    </submittedName>
</protein>
<dbReference type="InParanoid" id="A0A5R8QC52"/>